<evidence type="ECO:0000313" key="1">
    <source>
        <dbReference type="EMBL" id="MFD3001364.1"/>
    </source>
</evidence>
<dbReference type="EMBL" id="JBHUOX010000009">
    <property type="protein sequence ID" value="MFD3001364.1"/>
    <property type="molecule type" value="Genomic_DNA"/>
</dbReference>
<reference evidence="2" key="1">
    <citation type="journal article" date="2019" name="Int. J. Syst. Evol. Microbiol.">
        <title>The Global Catalogue of Microorganisms (GCM) 10K type strain sequencing project: providing services to taxonomists for standard genome sequencing and annotation.</title>
        <authorList>
            <consortium name="The Broad Institute Genomics Platform"/>
            <consortium name="The Broad Institute Genome Sequencing Center for Infectious Disease"/>
            <person name="Wu L."/>
            <person name="Ma J."/>
        </authorList>
    </citation>
    <scope>NUCLEOTIDE SEQUENCE [LARGE SCALE GENOMIC DNA]</scope>
    <source>
        <strain evidence="2">KCTC 23984</strain>
    </source>
</reference>
<keyword evidence="2" id="KW-1185">Reference proteome</keyword>
<gene>
    <name evidence="1" type="ORF">ACFS7Z_13400</name>
</gene>
<protein>
    <submittedName>
        <fullName evidence="1">Uncharacterized protein</fullName>
    </submittedName>
</protein>
<sequence>MSSTCFSKDIKSGEIIQNPLLKQQELPHRSGAGNSSIQTSRHLHRFYPFFSLLPHVSWDSGTDIHHLNSKG</sequence>
<comment type="caution">
    <text evidence="1">The sequence shown here is derived from an EMBL/GenBank/DDBJ whole genome shotgun (WGS) entry which is preliminary data.</text>
</comment>
<accession>A0ABW6BUB7</accession>
<dbReference type="Proteomes" id="UP001597641">
    <property type="component" value="Unassembled WGS sequence"/>
</dbReference>
<name>A0ABW6BUB7_9BACT</name>
<organism evidence="1 2">
    <name type="scientific">Pontibacter toksunensis</name>
    <dbReference type="NCBI Taxonomy" id="1332631"/>
    <lineage>
        <taxon>Bacteria</taxon>
        <taxon>Pseudomonadati</taxon>
        <taxon>Bacteroidota</taxon>
        <taxon>Cytophagia</taxon>
        <taxon>Cytophagales</taxon>
        <taxon>Hymenobacteraceae</taxon>
        <taxon>Pontibacter</taxon>
    </lineage>
</organism>
<dbReference type="RefSeq" id="WP_377485337.1">
    <property type="nucleotide sequence ID" value="NZ_JBHUOX010000009.1"/>
</dbReference>
<evidence type="ECO:0000313" key="2">
    <source>
        <dbReference type="Proteomes" id="UP001597641"/>
    </source>
</evidence>
<proteinExistence type="predicted"/>